<dbReference type="eggNOG" id="COG1434">
    <property type="taxonomic scope" value="Bacteria"/>
</dbReference>
<dbReference type="PROSITE" id="PS51257">
    <property type="entry name" value="PROKAR_LIPOPROTEIN"/>
    <property type="match status" value="1"/>
</dbReference>
<dbReference type="InterPro" id="IPR003848">
    <property type="entry name" value="DUF218"/>
</dbReference>
<evidence type="ECO:0000313" key="3">
    <source>
        <dbReference type="EMBL" id="GAL87430.1"/>
    </source>
</evidence>
<protein>
    <recommendedName>
        <fullName evidence="2">DUF218 domain-containing protein</fullName>
    </recommendedName>
</protein>
<dbReference type="RefSeq" id="WP_045468872.1">
    <property type="nucleotide sequence ID" value="NZ_BBLT01000013.1"/>
</dbReference>
<dbReference type="Proteomes" id="UP000030185">
    <property type="component" value="Unassembled WGS sequence"/>
</dbReference>
<proteinExistence type="predicted"/>
<dbReference type="Pfam" id="PF02698">
    <property type="entry name" value="DUF218"/>
    <property type="match status" value="1"/>
</dbReference>
<dbReference type="AlphaFoldDB" id="A0A098LKD3"/>
<feature type="signal peptide" evidence="1">
    <location>
        <begin position="1"/>
        <end position="23"/>
    </location>
</feature>
<organism evidence="3 4">
    <name type="scientific">Sporocytophaga myxococcoides</name>
    <dbReference type="NCBI Taxonomy" id="153721"/>
    <lineage>
        <taxon>Bacteria</taxon>
        <taxon>Pseudomonadati</taxon>
        <taxon>Bacteroidota</taxon>
        <taxon>Cytophagia</taxon>
        <taxon>Cytophagales</taxon>
        <taxon>Cytophagaceae</taxon>
        <taxon>Sporocytophaga</taxon>
    </lineage>
</organism>
<name>A0A098LKD3_9BACT</name>
<dbReference type="STRING" id="153721.MYP_4660"/>
<gene>
    <name evidence="3" type="ORF">MYP_4660</name>
</gene>
<dbReference type="EMBL" id="BBLT01000013">
    <property type="protein sequence ID" value="GAL87430.1"/>
    <property type="molecule type" value="Genomic_DNA"/>
</dbReference>
<keyword evidence="4" id="KW-1185">Reference proteome</keyword>
<feature type="chain" id="PRO_5001937434" description="DUF218 domain-containing protein" evidence="1">
    <location>
        <begin position="24"/>
        <end position="216"/>
    </location>
</feature>
<dbReference type="OrthoDB" id="663545at2"/>
<reference evidence="3 4" key="1">
    <citation type="submission" date="2014-09" db="EMBL/GenBank/DDBJ databases">
        <title>Sporocytophaga myxococcoides PG-01 genome sequencing.</title>
        <authorList>
            <person name="Liu L."/>
            <person name="Gao P.J."/>
            <person name="Chen G.J."/>
            <person name="Wang L.S."/>
        </authorList>
    </citation>
    <scope>NUCLEOTIDE SEQUENCE [LARGE SCALE GENOMIC DNA]</scope>
    <source>
        <strain evidence="3 4">PG-01</strain>
    </source>
</reference>
<evidence type="ECO:0000259" key="2">
    <source>
        <dbReference type="Pfam" id="PF02698"/>
    </source>
</evidence>
<accession>A0A098LKD3</accession>
<dbReference type="CDD" id="cd06259">
    <property type="entry name" value="YdcF-like"/>
    <property type="match status" value="1"/>
</dbReference>
<keyword evidence="1" id="KW-0732">Signal</keyword>
<dbReference type="Gene3D" id="3.40.50.620">
    <property type="entry name" value="HUPs"/>
    <property type="match status" value="1"/>
</dbReference>
<sequence>MKKYFFPLGLVYFLALLTSCATRKPERYLNQAMQSEPYDVIIVPGIPYPYENGNWHPVMKIRVYWSEYLYKKGIAKNIIYSGSAVYTPYVESKIMALYGEALGIPKEKIFAETKAEHSTENLYYSYKMAQKMGFKRIALATDPYQDKLLRRFGKKFKLDVAHIPIVFDTLKQINKIDPKIIDSTAQVQNFISITERESFWKRWKGTLGKNINFEEE</sequence>
<evidence type="ECO:0000313" key="4">
    <source>
        <dbReference type="Proteomes" id="UP000030185"/>
    </source>
</evidence>
<evidence type="ECO:0000256" key="1">
    <source>
        <dbReference type="SAM" id="SignalP"/>
    </source>
</evidence>
<comment type="caution">
    <text evidence="3">The sequence shown here is derived from an EMBL/GenBank/DDBJ whole genome shotgun (WGS) entry which is preliminary data.</text>
</comment>
<feature type="domain" description="DUF218" evidence="2">
    <location>
        <begin position="39"/>
        <end position="164"/>
    </location>
</feature>
<dbReference type="InterPro" id="IPR014729">
    <property type="entry name" value="Rossmann-like_a/b/a_fold"/>
</dbReference>